<organism evidence="1 3">
    <name type="scientific">Medicago truncatula</name>
    <name type="common">Barrel medic</name>
    <name type="synonym">Medicago tribuloides</name>
    <dbReference type="NCBI Taxonomy" id="3880"/>
    <lineage>
        <taxon>Eukaryota</taxon>
        <taxon>Viridiplantae</taxon>
        <taxon>Streptophyta</taxon>
        <taxon>Embryophyta</taxon>
        <taxon>Tracheophyta</taxon>
        <taxon>Spermatophyta</taxon>
        <taxon>Magnoliopsida</taxon>
        <taxon>eudicotyledons</taxon>
        <taxon>Gunneridae</taxon>
        <taxon>Pentapetalae</taxon>
        <taxon>rosids</taxon>
        <taxon>fabids</taxon>
        <taxon>Fabales</taxon>
        <taxon>Fabaceae</taxon>
        <taxon>Papilionoideae</taxon>
        <taxon>50 kb inversion clade</taxon>
        <taxon>NPAAA clade</taxon>
        <taxon>Hologalegina</taxon>
        <taxon>IRL clade</taxon>
        <taxon>Trifolieae</taxon>
        <taxon>Medicago</taxon>
    </lineage>
</organism>
<name>A0A072VG43_MEDTR</name>
<proteinExistence type="predicted"/>
<dbReference type="AlphaFoldDB" id="A0A072VG43"/>
<gene>
    <name evidence="1" type="ordered locus">MTR_1g040375</name>
</gene>
<reference evidence="1 3" key="2">
    <citation type="journal article" date="2014" name="BMC Genomics">
        <title>An improved genome release (version Mt4.0) for the model legume Medicago truncatula.</title>
        <authorList>
            <person name="Tang H."/>
            <person name="Krishnakumar V."/>
            <person name="Bidwell S."/>
            <person name="Rosen B."/>
            <person name="Chan A."/>
            <person name="Zhou S."/>
            <person name="Gentzbittel L."/>
            <person name="Childs K.L."/>
            <person name="Yandell M."/>
            <person name="Gundlach H."/>
            <person name="Mayer K.F."/>
            <person name="Schwartz D.C."/>
            <person name="Town C.D."/>
        </authorList>
    </citation>
    <scope>GENOME REANNOTATION</scope>
    <source>
        <strain evidence="1">A17</strain>
        <strain evidence="2 3">cv. Jemalong A17</strain>
    </source>
</reference>
<dbReference type="EMBL" id="CM001217">
    <property type="protein sequence ID" value="KEH40984.1"/>
    <property type="molecule type" value="Genomic_DNA"/>
</dbReference>
<evidence type="ECO:0000313" key="2">
    <source>
        <dbReference type="EnsemblPlants" id="KEH40984"/>
    </source>
</evidence>
<protein>
    <submittedName>
        <fullName evidence="1 2">Uncharacterized protein</fullName>
    </submittedName>
</protein>
<dbReference type="HOGENOM" id="CLU_2486712_0_0_1"/>
<evidence type="ECO:0000313" key="3">
    <source>
        <dbReference type="Proteomes" id="UP000002051"/>
    </source>
</evidence>
<sequence>MEERIYGARANLPGLFSNLYFQEASLDCIFSMTKRKILLLALTMRIGKPKYLLSETVLLMPEIERRTSYAKRRLDNLGLLLDMWIGS</sequence>
<keyword evidence="3" id="KW-1185">Reference proteome</keyword>
<dbReference type="Proteomes" id="UP000002051">
    <property type="component" value="Unassembled WGS sequence"/>
</dbReference>
<dbReference type="EnsemblPlants" id="KEH40984">
    <property type="protein sequence ID" value="KEH40984"/>
    <property type="gene ID" value="MTR_1g040375"/>
</dbReference>
<evidence type="ECO:0000313" key="1">
    <source>
        <dbReference type="EMBL" id="KEH40984.1"/>
    </source>
</evidence>
<accession>A0A072VG43</accession>
<reference evidence="2" key="3">
    <citation type="submission" date="2015-04" db="UniProtKB">
        <authorList>
            <consortium name="EnsemblPlants"/>
        </authorList>
    </citation>
    <scope>IDENTIFICATION</scope>
    <source>
        <strain evidence="2">cv. Jemalong A17</strain>
    </source>
</reference>
<reference evidence="1 3" key="1">
    <citation type="journal article" date="2011" name="Nature">
        <title>The Medicago genome provides insight into the evolution of rhizobial symbioses.</title>
        <authorList>
            <person name="Young N.D."/>
            <person name="Debelle F."/>
            <person name="Oldroyd G.E."/>
            <person name="Geurts R."/>
            <person name="Cannon S.B."/>
            <person name="Udvardi M.K."/>
            <person name="Benedito V.A."/>
            <person name="Mayer K.F."/>
            <person name="Gouzy J."/>
            <person name="Schoof H."/>
            <person name="Van de Peer Y."/>
            <person name="Proost S."/>
            <person name="Cook D.R."/>
            <person name="Meyers B.C."/>
            <person name="Spannagl M."/>
            <person name="Cheung F."/>
            <person name="De Mita S."/>
            <person name="Krishnakumar V."/>
            <person name="Gundlach H."/>
            <person name="Zhou S."/>
            <person name="Mudge J."/>
            <person name="Bharti A.K."/>
            <person name="Murray J.D."/>
            <person name="Naoumkina M.A."/>
            <person name="Rosen B."/>
            <person name="Silverstein K.A."/>
            <person name="Tang H."/>
            <person name="Rombauts S."/>
            <person name="Zhao P.X."/>
            <person name="Zhou P."/>
            <person name="Barbe V."/>
            <person name="Bardou P."/>
            <person name="Bechner M."/>
            <person name="Bellec A."/>
            <person name="Berger A."/>
            <person name="Berges H."/>
            <person name="Bidwell S."/>
            <person name="Bisseling T."/>
            <person name="Choisne N."/>
            <person name="Couloux A."/>
            <person name="Denny R."/>
            <person name="Deshpande S."/>
            <person name="Dai X."/>
            <person name="Doyle J.J."/>
            <person name="Dudez A.M."/>
            <person name="Farmer A.D."/>
            <person name="Fouteau S."/>
            <person name="Franken C."/>
            <person name="Gibelin C."/>
            <person name="Gish J."/>
            <person name="Goldstein S."/>
            <person name="Gonzalez A.J."/>
            <person name="Green P.J."/>
            <person name="Hallab A."/>
            <person name="Hartog M."/>
            <person name="Hua A."/>
            <person name="Humphray S.J."/>
            <person name="Jeong D.H."/>
            <person name="Jing Y."/>
            <person name="Jocker A."/>
            <person name="Kenton S.M."/>
            <person name="Kim D.J."/>
            <person name="Klee K."/>
            <person name="Lai H."/>
            <person name="Lang C."/>
            <person name="Lin S."/>
            <person name="Macmil S.L."/>
            <person name="Magdelenat G."/>
            <person name="Matthews L."/>
            <person name="McCorrison J."/>
            <person name="Monaghan E.L."/>
            <person name="Mun J.H."/>
            <person name="Najar F.Z."/>
            <person name="Nicholson C."/>
            <person name="Noirot C."/>
            <person name="O'Bleness M."/>
            <person name="Paule C.R."/>
            <person name="Poulain J."/>
            <person name="Prion F."/>
            <person name="Qin B."/>
            <person name="Qu C."/>
            <person name="Retzel E.F."/>
            <person name="Riddle C."/>
            <person name="Sallet E."/>
            <person name="Samain S."/>
            <person name="Samson N."/>
            <person name="Sanders I."/>
            <person name="Saurat O."/>
            <person name="Scarpelli C."/>
            <person name="Schiex T."/>
            <person name="Segurens B."/>
            <person name="Severin A.J."/>
            <person name="Sherrier D.J."/>
            <person name="Shi R."/>
            <person name="Sims S."/>
            <person name="Singer S.R."/>
            <person name="Sinharoy S."/>
            <person name="Sterck L."/>
            <person name="Viollet A."/>
            <person name="Wang B.B."/>
            <person name="Wang K."/>
            <person name="Wang M."/>
            <person name="Wang X."/>
            <person name="Warfsmann J."/>
            <person name="Weissenbach J."/>
            <person name="White D.D."/>
            <person name="White J.D."/>
            <person name="Wiley G.B."/>
            <person name="Wincker P."/>
            <person name="Xing Y."/>
            <person name="Yang L."/>
            <person name="Yao Z."/>
            <person name="Ying F."/>
            <person name="Zhai J."/>
            <person name="Zhou L."/>
            <person name="Zuber A."/>
            <person name="Denarie J."/>
            <person name="Dixon R.A."/>
            <person name="May G.D."/>
            <person name="Schwartz D.C."/>
            <person name="Rogers J."/>
            <person name="Quetier F."/>
            <person name="Town C.D."/>
            <person name="Roe B.A."/>
        </authorList>
    </citation>
    <scope>NUCLEOTIDE SEQUENCE [LARGE SCALE GENOMIC DNA]</scope>
    <source>
        <strain evidence="1">A17</strain>
        <strain evidence="2 3">cv. Jemalong A17</strain>
    </source>
</reference>